<proteinExistence type="predicted"/>
<accession>A0ABP7PS39</accession>
<name>A0ABP7PS39_9GAMM</name>
<dbReference type="InterPro" id="IPR036134">
    <property type="entry name" value="Crypto/Photolyase_FAD-like_sf"/>
</dbReference>
<dbReference type="PANTHER" id="PTHR38657:SF1">
    <property type="entry name" value="SLR1343 PROTEIN"/>
    <property type="match status" value="1"/>
</dbReference>
<evidence type="ECO:0000313" key="2">
    <source>
        <dbReference type="Proteomes" id="UP001501337"/>
    </source>
</evidence>
<dbReference type="SUPFAM" id="SSF48173">
    <property type="entry name" value="Cryptochrome/photolyase FAD-binding domain"/>
    <property type="match status" value="1"/>
</dbReference>
<dbReference type="EMBL" id="BAABBO010000012">
    <property type="protein sequence ID" value="GAA3970334.1"/>
    <property type="molecule type" value="Genomic_DNA"/>
</dbReference>
<dbReference type="PANTHER" id="PTHR38657">
    <property type="entry name" value="SLR1343 PROTEIN"/>
    <property type="match status" value="1"/>
</dbReference>
<dbReference type="RefSeq" id="WP_344807780.1">
    <property type="nucleotide sequence ID" value="NZ_BAABBO010000012.1"/>
</dbReference>
<organism evidence="1 2">
    <name type="scientific">Allohahella marinimesophila</name>
    <dbReference type="NCBI Taxonomy" id="1054972"/>
    <lineage>
        <taxon>Bacteria</taxon>
        <taxon>Pseudomonadati</taxon>
        <taxon>Pseudomonadota</taxon>
        <taxon>Gammaproteobacteria</taxon>
        <taxon>Oceanospirillales</taxon>
        <taxon>Hahellaceae</taxon>
        <taxon>Allohahella</taxon>
    </lineage>
</organism>
<dbReference type="Gene3D" id="1.10.579.10">
    <property type="entry name" value="DNA Cyclobutane Dipyrimidine Photolyase, subunit A, domain 3"/>
    <property type="match status" value="1"/>
</dbReference>
<comment type="caution">
    <text evidence="1">The sequence shown here is derived from an EMBL/GenBank/DDBJ whole genome shotgun (WGS) entry which is preliminary data.</text>
</comment>
<dbReference type="Gene3D" id="1.10.10.1710">
    <property type="entry name" value="Deoxyribodipyrimidine photolyase-related"/>
    <property type="match status" value="1"/>
</dbReference>
<dbReference type="InterPro" id="IPR007357">
    <property type="entry name" value="PhrB-like"/>
</dbReference>
<reference evidence="2" key="1">
    <citation type="journal article" date="2019" name="Int. J. Syst. Evol. Microbiol.">
        <title>The Global Catalogue of Microorganisms (GCM) 10K type strain sequencing project: providing services to taxonomists for standard genome sequencing and annotation.</title>
        <authorList>
            <consortium name="The Broad Institute Genomics Platform"/>
            <consortium name="The Broad Institute Genome Sequencing Center for Infectious Disease"/>
            <person name="Wu L."/>
            <person name="Ma J."/>
        </authorList>
    </citation>
    <scope>NUCLEOTIDE SEQUENCE [LARGE SCALE GENOMIC DNA]</scope>
    <source>
        <strain evidence="2">JCM 17555</strain>
    </source>
</reference>
<dbReference type="Proteomes" id="UP001501337">
    <property type="component" value="Unassembled WGS sequence"/>
</dbReference>
<dbReference type="Pfam" id="PF04244">
    <property type="entry name" value="DPRP"/>
    <property type="match status" value="1"/>
</dbReference>
<evidence type="ECO:0000313" key="1">
    <source>
        <dbReference type="EMBL" id="GAA3970334.1"/>
    </source>
</evidence>
<gene>
    <name evidence="1" type="ORF">GCM10022278_29960</name>
</gene>
<dbReference type="InterPro" id="IPR052551">
    <property type="entry name" value="UV-DNA_repair_photolyase"/>
</dbReference>
<sequence length="515" mass="60956">MAGRMKTLRLILGDQLNHHHSWFRDDPGEVLYVFMEMRQETDYVLHHIQKVVGFFCAMQNFAQYLKEREHQVIYLGINDRKNKQTLPENLNGLLSEYEIGKFEYQLPDEYRLDVQLRDFCKTLSIDSEAFDTEHFLTSRDDLARFYEGKQQMTMEYFYRDMRRKYDVLMVNDADPEGGQWNFDAANRRKWSGKPEIPHERGFRKDVSGILNEIRQAGIKSFGQIEETSFHWPTSREDSLSVLNYFCKHLLVHFGDFQDALHTEQAYLFHSRLSFALNTKMLSPKEVIQAVVDYWRAHKDEIDISQVEGFVRQILGWREYMRGIYWKEMPGYKRSNKLDNQNELPAFYWSGDTKMNCLKHSIRQSLNNAYAHHIQRLMITGNYALLTQTHPDEVDAWYLGIYIDALEWVEITNTRGMSQFADGGIVATKPYVSSGSYINKMSNYCKECTYKVKDKTGELSCPFNSLYWNFLDEKREFFKHNRRMTMMLKMLDEKSGDELDKIKRRAADIIANPQKF</sequence>
<protein>
    <submittedName>
        <fullName evidence="1">Cryptochrome/photolyase family protein</fullName>
    </submittedName>
</protein>
<dbReference type="Gene3D" id="3.40.50.620">
    <property type="entry name" value="HUPs"/>
    <property type="match status" value="1"/>
</dbReference>
<dbReference type="InterPro" id="IPR014729">
    <property type="entry name" value="Rossmann-like_a/b/a_fold"/>
</dbReference>
<dbReference type="Gene3D" id="1.25.40.80">
    <property type="match status" value="1"/>
</dbReference>
<keyword evidence="2" id="KW-1185">Reference proteome</keyword>